<feature type="region of interest" description="Disordered" evidence="1">
    <location>
        <begin position="374"/>
        <end position="465"/>
    </location>
</feature>
<reference evidence="2 3" key="1">
    <citation type="journal article" date="2020" name="ISME J.">
        <title>Uncovering the hidden diversity of litter-decomposition mechanisms in mushroom-forming fungi.</title>
        <authorList>
            <person name="Floudas D."/>
            <person name="Bentzer J."/>
            <person name="Ahren D."/>
            <person name="Johansson T."/>
            <person name="Persson P."/>
            <person name="Tunlid A."/>
        </authorList>
    </citation>
    <scope>NUCLEOTIDE SEQUENCE [LARGE SCALE GENOMIC DNA]</scope>
    <source>
        <strain evidence="2 3">CBS 146.42</strain>
    </source>
</reference>
<proteinExistence type="predicted"/>
<comment type="caution">
    <text evidence="2">The sequence shown here is derived from an EMBL/GenBank/DDBJ whole genome shotgun (WGS) entry which is preliminary data.</text>
</comment>
<evidence type="ECO:0000313" key="3">
    <source>
        <dbReference type="Proteomes" id="UP000559027"/>
    </source>
</evidence>
<protein>
    <submittedName>
        <fullName evidence="2">Uncharacterized protein</fullName>
    </submittedName>
</protein>
<name>A0A8H5CU70_9AGAR</name>
<evidence type="ECO:0000256" key="1">
    <source>
        <dbReference type="SAM" id="MobiDB-lite"/>
    </source>
</evidence>
<feature type="compositionally biased region" description="Basic and acidic residues" evidence="1">
    <location>
        <begin position="379"/>
        <end position="410"/>
    </location>
</feature>
<dbReference type="EMBL" id="JAACJO010000025">
    <property type="protein sequence ID" value="KAF5347439.1"/>
    <property type="molecule type" value="Genomic_DNA"/>
</dbReference>
<sequence length="509" mass="58350">MEIPREFYKQHRHELTQYITAEEYDGIVFIAFMRGSKQVVVQFKREEFLTPSERESEGISGCVWPYIYEIAKYPRSISWAPSAGNWCYVSRHRKGHLMFVQKDHNPARFSIKEQPWARLIPEEDIDFEEIGPLDFRFGRWRGREVDVYKVWMSKDLAFLDRAMKAYRRLQDTNMTYDLIGHLIDEYGSLIGLVTEPMLGRAISLHDAPLVFSALQRLNSIGYILDTPYEGSMLITSSGELKITAMHNVILLPEDPQEREARIKKREEWCRKWVFGEMARKMQKGVAERPWCRVPGSTRGKFVVGVHVMAPLEEPEKILSLTSGQRNGGAGNSRQGEEKWMVEKFRDVWSQARAEDAMEIWRLVRAGGVKRLLEADSGDEEHGNEDRSLSPDRRPMKKLRGLDKGKGRARAETPLPPLPVAKEDYPVMPPSILDTQENGRERSSSQTLYERSSSPTAVGFSSPSPTRCSPVVAVKGIRAGNGIEMNKVPSWLLQGDWLELTSRSRFEIID</sequence>
<keyword evidence="3" id="KW-1185">Reference proteome</keyword>
<dbReference type="Proteomes" id="UP000559027">
    <property type="component" value="Unassembled WGS sequence"/>
</dbReference>
<accession>A0A8H5CU70</accession>
<organism evidence="2 3">
    <name type="scientific">Leucocoprinus leucothites</name>
    <dbReference type="NCBI Taxonomy" id="201217"/>
    <lineage>
        <taxon>Eukaryota</taxon>
        <taxon>Fungi</taxon>
        <taxon>Dikarya</taxon>
        <taxon>Basidiomycota</taxon>
        <taxon>Agaricomycotina</taxon>
        <taxon>Agaricomycetes</taxon>
        <taxon>Agaricomycetidae</taxon>
        <taxon>Agaricales</taxon>
        <taxon>Agaricineae</taxon>
        <taxon>Agaricaceae</taxon>
        <taxon>Leucocoprinus</taxon>
    </lineage>
</organism>
<gene>
    <name evidence="2" type="ORF">D9756_011116</name>
</gene>
<dbReference type="AlphaFoldDB" id="A0A8H5CU70"/>
<evidence type="ECO:0000313" key="2">
    <source>
        <dbReference type="EMBL" id="KAF5347439.1"/>
    </source>
</evidence>
<dbReference type="OrthoDB" id="3065333at2759"/>
<feature type="compositionally biased region" description="Polar residues" evidence="1">
    <location>
        <begin position="443"/>
        <end position="465"/>
    </location>
</feature>